<dbReference type="PROSITE" id="PS51253">
    <property type="entry name" value="HTH_CENPB"/>
    <property type="match status" value="1"/>
</dbReference>
<reference evidence="5" key="1">
    <citation type="journal article" date="2023" name="Insect Mol. Biol.">
        <title>Genome sequencing provides insights into the evolution of gene families encoding plant cell wall-degrading enzymes in longhorned beetles.</title>
        <authorList>
            <person name="Shin N.R."/>
            <person name="Okamura Y."/>
            <person name="Kirsch R."/>
            <person name="Pauchet Y."/>
        </authorList>
    </citation>
    <scope>NUCLEOTIDE SEQUENCE</scope>
    <source>
        <strain evidence="5">RBIC_L_NR</strain>
    </source>
</reference>
<comment type="subcellular location">
    <subcellularLocation>
        <location evidence="1">Nucleus</location>
    </subcellularLocation>
</comment>
<proteinExistence type="predicted"/>
<dbReference type="Proteomes" id="UP001162156">
    <property type="component" value="Unassembled WGS sequence"/>
</dbReference>
<dbReference type="AlphaFoldDB" id="A0AAV8ZUB1"/>
<evidence type="ECO:0000256" key="3">
    <source>
        <dbReference type="ARBA" id="ARBA00023242"/>
    </source>
</evidence>
<dbReference type="InterPro" id="IPR050863">
    <property type="entry name" value="CenT-Element_Derived"/>
</dbReference>
<comment type="caution">
    <text evidence="5">The sequence shown here is derived from an EMBL/GenBank/DDBJ whole genome shotgun (WGS) entry which is preliminary data.</text>
</comment>
<dbReference type="PANTHER" id="PTHR19303">
    <property type="entry name" value="TRANSPOSON"/>
    <property type="match status" value="1"/>
</dbReference>
<dbReference type="InterPro" id="IPR007889">
    <property type="entry name" value="HTH_Psq"/>
</dbReference>
<evidence type="ECO:0000313" key="6">
    <source>
        <dbReference type="Proteomes" id="UP001162156"/>
    </source>
</evidence>
<evidence type="ECO:0000259" key="4">
    <source>
        <dbReference type="PROSITE" id="PS51253"/>
    </source>
</evidence>
<dbReference type="SUPFAM" id="SSF46689">
    <property type="entry name" value="Homeodomain-like"/>
    <property type="match status" value="1"/>
</dbReference>
<evidence type="ECO:0000313" key="5">
    <source>
        <dbReference type="EMBL" id="KAJ8971357.1"/>
    </source>
</evidence>
<dbReference type="Pfam" id="PF03221">
    <property type="entry name" value="HTH_Tnp_Tc5"/>
    <property type="match status" value="1"/>
</dbReference>
<dbReference type="Gene3D" id="1.10.10.60">
    <property type="entry name" value="Homeodomain-like"/>
    <property type="match status" value="1"/>
</dbReference>
<keyword evidence="6" id="KW-1185">Reference proteome</keyword>
<dbReference type="InterPro" id="IPR006600">
    <property type="entry name" value="HTH_CenpB_DNA-bd_dom"/>
</dbReference>
<name>A0AAV8ZUB1_9CUCU</name>
<dbReference type="GO" id="GO:0003677">
    <property type="term" value="F:DNA binding"/>
    <property type="evidence" value="ECO:0007669"/>
    <property type="project" value="UniProtKB-KW"/>
</dbReference>
<evidence type="ECO:0000256" key="1">
    <source>
        <dbReference type="ARBA" id="ARBA00004123"/>
    </source>
</evidence>
<keyword evidence="2" id="KW-0238">DNA-binding</keyword>
<accession>A0AAV8ZUB1</accession>
<sequence length="281" mass="32108">MPKVNKGQLYKKNYNEETIGEALKAIDSGMSKKKAAEIFKVPRATLQYRLSNKFTKCSHGPLPVLSSIEEDTLVNWILENQRKGFPKRKEDIQISVQKFLNDSGRVTKFKNNLRGDKWFKAFLKRHEILRARTPEAVTQSSGQVSESDIKKWFVDIEDYLKSKGWNDILKDPSRIYNGDETAFLLNPKQSSKVVALKGCKDVYEIDTAPAKSNLTVTFSFCADGETTPPMIIFPYKRMPKNIIDTIPSGWGVGNSNNGWMKAELFYEYIANVFYKALIKKK</sequence>
<organism evidence="5 6">
    <name type="scientific">Rhamnusium bicolor</name>
    <dbReference type="NCBI Taxonomy" id="1586634"/>
    <lineage>
        <taxon>Eukaryota</taxon>
        <taxon>Metazoa</taxon>
        <taxon>Ecdysozoa</taxon>
        <taxon>Arthropoda</taxon>
        <taxon>Hexapoda</taxon>
        <taxon>Insecta</taxon>
        <taxon>Pterygota</taxon>
        <taxon>Neoptera</taxon>
        <taxon>Endopterygota</taxon>
        <taxon>Coleoptera</taxon>
        <taxon>Polyphaga</taxon>
        <taxon>Cucujiformia</taxon>
        <taxon>Chrysomeloidea</taxon>
        <taxon>Cerambycidae</taxon>
        <taxon>Lepturinae</taxon>
        <taxon>Rhagiini</taxon>
        <taxon>Rhamnusium</taxon>
    </lineage>
</organism>
<protein>
    <recommendedName>
        <fullName evidence="4">HTH CENPB-type domain-containing protein</fullName>
    </recommendedName>
</protein>
<dbReference type="PANTHER" id="PTHR19303:SF74">
    <property type="entry name" value="POGO TRANSPOSABLE ELEMENT WITH KRAB DOMAIN"/>
    <property type="match status" value="1"/>
</dbReference>
<gene>
    <name evidence="5" type="ORF">NQ314_000738</name>
</gene>
<dbReference type="InterPro" id="IPR009057">
    <property type="entry name" value="Homeodomain-like_sf"/>
</dbReference>
<evidence type="ECO:0000256" key="2">
    <source>
        <dbReference type="ARBA" id="ARBA00023125"/>
    </source>
</evidence>
<keyword evidence="3" id="KW-0539">Nucleus</keyword>
<dbReference type="EMBL" id="JANEYF010000225">
    <property type="protein sequence ID" value="KAJ8971357.1"/>
    <property type="molecule type" value="Genomic_DNA"/>
</dbReference>
<dbReference type="GO" id="GO:0005634">
    <property type="term" value="C:nucleus"/>
    <property type="evidence" value="ECO:0007669"/>
    <property type="project" value="UniProtKB-SubCell"/>
</dbReference>
<dbReference type="Pfam" id="PF05225">
    <property type="entry name" value="HTH_psq"/>
    <property type="match status" value="1"/>
</dbReference>
<feature type="domain" description="HTH CENPB-type" evidence="4">
    <location>
        <begin position="57"/>
        <end position="132"/>
    </location>
</feature>